<dbReference type="GeneID" id="129922464"/>
<dbReference type="GO" id="GO:0003950">
    <property type="term" value="F:NAD+ poly-ADP-ribosyltransferase activity"/>
    <property type="evidence" value="ECO:0007669"/>
    <property type="project" value="TreeGrafter"/>
</dbReference>
<organism evidence="10 11">
    <name type="scientific">Biomphalaria glabrata</name>
    <name type="common">Bloodfluke planorb</name>
    <name type="synonym">Freshwater snail</name>
    <dbReference type="NCBI Taxonomy" id="6526"/>
    <lineage>
        <taxon>Eukaryota</taxon>
        <taxon>Metazoa</taxon>
        <taxon>Spiralia</taxon>
        <taxon>Lophotrochozoa</taxon>
        <taxon>Mollusca</taxon>
        <taxon>Gastropoda</taxon>
        <taxon>Heterobranchia</taxon>
        <taxon>Euthyneura</taxon>
        <taxon>Panpulmonata</taxon>
        <taxon>Hygrophila</taxon>
        <taxon>Lymnaeoidea</taxon>
        <taxon>Planorbidae</taxon>
        <taxon>Biomphalaria</taxon>
    </lineage>
</organism>
<evidence type="ECO:0000256" key="5">
    <source>
        <dbReference type="ARBA" id="ARBA00022833"/>
    </source>
</evidence>
<evidence type="ECO:0000256" key="7">
    <source>
        <dbReference type="SAM" id="Coils"/>
    </source>
</evidence>
<dbReference type="InterPro" id="IPR057602">
    <property type="entry name" value="Zfn-CCCH_PARP12"/>
</dbReference>
<evidence type="ECO:0000256" key="2">
    <source>
        <dbReference type="ARBA" id="ARBA00022723"/>
    </source>
</evidence>
<dbReference type="GO" id="GO:0005634">
    <property type="term" value="C:nucleus"/>
    <property type="evidence" value="ECO:0007669"/>
    <property type="project" value="TreeGrafter"/>
</dbReference>
<keyword evidence="1" id="KW-0597">Phosphoprotein</keyword>
<proteinExistence type="predicted"/>
<evidence type="ECO:0000313" key="10">
    <source>
        <dbReference type="Proteomes" id="UP001165740"/>
    </source>
</evidence>
<dbReference type="InterPro" id="IPR000571">
    <property type="entry name" value="Znf_CCCH"/>
</dbReference>
<dbReference type="GO" id="GO:0008270">
    <property type="term" value="F:zinc ion binding"/>
    <property type="evidence" value="ECO:0007669"/>
    <property type="project" value="UniProtKB-KW"/>
</dbReference>
<accession>A0A9W2YPK9</accession>
<evidence type="ECO:0000256" key="3">
    <source>
        <dbReference type="ARBA" id="ARBA00022737"/>
    </source>
</evidence>
<keyword evidence="10" id="KW-1185">Reference proteome</keyword>
<reference evidence="11" key="1">
    <citation type="submission" date="2025-08" db="UniProtKB">
        <authorList>
            <consortium name="RefSeq"/>
        </authorList>
    </citation>
    <scope>IDENTIFICATION</scope>
</reference>
<dbReference type="PROSITE" id="PS50103">
    <property type="entry name" value="ZF_C3H1"/>
    <property type="match status" value="1"/>
</dbReference>
<sequence>MAMPLPGYGLIGSPFFYTSSPPPSLLNQHLLPKSDANTESAILVQILNKKESGEMSLKELFTHFTQSEEIKQLIWKLLIEGEKNFQIDGCASPASCPPYTGNETIKVLTKLTLCEYHCKQGKNGSNRKCSGKCGALHLCRNFLLKSSNECRFSKKQNCMFGHDFQAPHNSILLREHNLHRLNEVELRQLFRRPLSRCKITTPQVCWFYNNEKKKCTNKRCTSLHICMQYILGVNHYNCNKMHSFGDETIRKVLDLYEINSSWKEEQVCELLRNIHRLEHTSEHLDPTNESSDDESCQSQKSSYRSDSQQAGCGECKKLSQSLDTLKVEVATEISLLHQEIKELKTEVERLKTLMEAPAATSRTVRLCPITGLPVTE</sequence>
<protein>
    <submittedName>
        <fullName evidence="11">Uncharacterized protein LOC129922464 isoform X2</fullName>
    </submittedName>
</protein>
<keyword evidence="4 6" id="KW-0863">Zinc-finger</keyword>
<feature type="domain" description="C3H1-type" evidence="9">
    <location>
        <begin position="138"/>
        <end position="165"/>
    </location>
</feature>
<feature type="compositionally biased region" description="Polar residues" evidence="8">
    <location>
        <begin position="296"/>
        <end position="310"/>
    </location>
</feature>
<evidence type="ECO:0000256" key="6">
    <source>
        <dbReference type="PROSITE-ProRule" id="PRU00723"/>
    </source>
</evidence>
<evidence type="ECO:0000256" key="8">
    <source>
        <dbReference type="SAM" id="MobiDB-lite"/>
    </source>
</evidence>
<feature type="region of interest" description="Disordered" evidence="8">
    <location>
        <begin position="281"/>
        <end position="310"/>
    </location>
</feature>
<dbReference type="AlphaFoldDB" id="A0A9W2YPK9"/>
<keyword evidence="2 6" id="KW-0479">Metal-binding</keyword>
<evidence type="ECO:0000256" key="1">
    <source>
        <dbReference type="ARBA" id="ARBA00022553"/>
    </source>
</evidence>
<gene>
    <name evidence="11" type="primary">LOC129922464</name>
</gene>
<feature type="coiled-coil region" evidence="7">
    <location>
        <begin position="326"/>
        <end position="353"/>
    </location>
</feature>
<dbReference type="Pfam" id="PF25261">
    <property type="entry name" value="zf-CCCH_PARP12"/>
    <property type="match status" value="1"/>
</dbReference>
<name>A0A9W2YPK9_BIOGL</name>
<dbReference type="PANTHER" id="PTHR45740">
    <property type="entry name" value="POLY [ADP-RIBOSE] POLYMERASE"/>
    <property type="match status" value="1"/>
</dbReference>
<dbReference type="GO" id="GO:1990404">
    <property type="term" value="F:NAD+-protein mono-ADP-ribosyltransferase activity"/>
    <property type="evidence" value="ECO:0007669"/>
    <property type="project" value="TreeGrafter"/>
</dbReference>
<keyword evidence="3" id="KW-0677">Repeat</keyword>
<dbReference type="Proteomes" id="UP001165740">
    <property type="component" value="Chromosome 13"/>
</dbReference>
<feature type="zinc finger region" description="C3H1-type" evidence="6">
    <location>
        <begin position="138"/>
        <end position="165"/>
    </location>
</feature>
<dbReference type="PANTHER" id="PTHR45740:SF4">
    <property type="entry name" value="PROTEIN MONO-ADP-RIBOSYLTRANSFERASE PARP11"/>
    <property type="match status" value="1"/>
</dbReference>
<evidence type="ECO:0000313" key="11">
    <source>
        <dbReference type="RefSeq" id="XP_055864645.1"/>
    </source>
</evidence>
<evidence type="ECO:0000256" key="4">
    <source>
        <dbReference type="ARBA" id="ARBA00022771"/>
    </source>
</evidence>
<evidence type="ECO:0000259" key="9">
    <source>
        <dbReference type="PROSITE" id="PS50103"/>
    </source>
</evidence>
<keyword evidence="7" id="KW-0175">Coiled coil</keyword>
<dbReference type="RefSeq" id="XP_055864645.1">
    <property type="nucleotide sequence ID" value="XM_056008670.1"/>
</dbReference>
<dbReference type="InterPro" id="IPR051712">
    <property type="entry name" value="ARTD-AVP"/>
</dbReference>
<keyword evidence="5 6" id="KW-0862">Zinc</keyword>